<dbReference type="EMBL" id="BART01016961">
    <property type="protein sequence ID" value="GAG88188.1"/>
    <property type="molecule type" value="Genomic_DNA"/>
</dbReference>
<evidence type="ECO:0000259" key="1">
    <source>
        <dbReference type="Pfam" id="PF14524"/>
    </source>
</evidence>
<dbReference type="Gene3D" id="2.70.50.60">
    <property type="entry name" value="abc- transporter (atp binding component) like domain"/>
    <property type="match status" value="1"/>
</dbReference>
<feature type="domain" description="Wzt C-terminal" evidence="1">
    <location>
        <begin position="82"/>
        <end position="197"/>
    </location>
</feature>
<dbReference type="InterPro" id="IPR029439">
    <property type="entry name" value="Wzt_C"/>
</dbReference>
<dbReference type="SUPFAM" id="SSF52540">
    <property type="entry name" value="P-loop containing nucleoside triphosphate hydrolases"/>
    <property type="match status" value="1"/>
</dbReference>
<reference evidence="2" key="1">
    <citation type="journal article" date="2014" name="Front. Microbiol.">
        <title>High frequency of phylogenetically diverse reductive dehalogenase-homologous genes in deep subseafloor sedimentary metagenomes.</title>
        <authorList>
            <person name="Kawai M."/>
            <person name="Futagami T."/>
            <person name="Toyoda A."/>
            <person name="Takaki Y."/>
            <person name="Nishi S."/>
            <person name="Hori S."/>
            <person name="Arai W."/>
            <person name="Tsubouchi T."/>
            <person name="Morono Y."/>
            <person name="Uchiyama I."/>
            <person name="Ito T."/>
            <person name="Fujiyama A."/>
            <person name="Inagaki F."/>
            <person name="Takami H."/>
        </authorList>
    </citation>
    <scope>NUCLEOTIDE SEQUENCE</scope>
    <source>
        <strain evidence="2">Expedition CK06-06</strain>
    </source>
</reference>
<dbReference type="InterPro" id="IPR027417">
    <property type="entry name" value="P-loop_NTPase"/>
</dbReference>
<feature type="non-terminal residue" evidence="2">
    <location>
        <position position="1"/>
    </location>
</feature>
<gene>
    <name evidence="2" type="ORF">S01H4_32448</name>
</gene>
<dbReference type="Gene3D" id="3.40.50.300">
    <property type="entry name" value="P-loop containing nucleotide triphosphate hydrolases"/>
    <property type="match status" value="1"/>
</dbReference>
<proteinExistence type="predicted"/>
<organism evidence="2">
    <name type="scientific">marine sediment metagenome</name>
    <dbReference type="NCBI Taxonomy" id="412755"/>
    <lineage>
        <taxon>unclassified sequences</taxon>
        <taxon>metagenomes</taxon>
        <taxon>ecological metagenomes</taxon>
    </lineage>
</organism>
<dbReference type="AlphaFoldDB" id="X1BVH8"/>
<dbReference type="Pfam" id="PF14524">
    <property type="entry name" value="Wzt_C"/>
    <property type="match status" value="1"/>
</dbReference>
<name>X1BVH8_9ZZZZ</name>
<comment type="caution">
    <text evidence="2">The sequence shown here is derived from an EMBL/GenBank/DDBJ whole genome shotgun (WGS) entry which is preliminary data.</text>
</comment>
<sequence length="225" mass="24918">AGRGRTVLFVSHNLAAVEHLCQKAMILHEGKLVFNGTTKEAIDYYVHSFNGAEQSSGSYTVDLSKGAGRLKGYLPVRPLLQRLELFTDSGKPMKGGLAIGASVAAHIHFRLEEPTSKIDCALAFYNLLGQHIFTAHSAYQPDRPECERMGNQTFICDIPSLPLVPGEYVVGVGLVIDHMVVDLVEDATRLTVIETDYYRTGKLPKEGAIVLKHNWYFDNFELLKP</sequence>
<evidence type="ECO:0000313" key="2">
    <source>
        <dbReference type="EMBL" id="GAG88188.1"/>
    </source>
</evidence>
<protein>
    <recommendedName>
        <fullName evidence="1">Wzt C-terminal domain-containing protein</fullName>
    </recommendedName>
</protein>
<dbReference type="CDD" id="cd10147">
    <property type="entry name" value="Wzt_C-like"/>
    <property type="match status" value="1"/>
</dbReference>
<accession>X1BVH8</accession>